<keyword evidence="1" id="KW-0812">Transmembrane</keyword>
<feature type="transmembrane region" description="Helical" evidence="1">
    <location>
        <begin position="169"/>
        <end position="195"/>
    </location>
</feature>
<dbReference type="EMBL" id="UINC01032299">
    <property type="protein sequence ID" value="SVB19735.1"/>
    <property type="molecule type" value="Genomic_DNA"/>
</dbReference>
<reference evidence="2" key="1">
    <citation type="submission" date="2018-05" db="EMBL/GenBank/DDBJ databases">
        <authorList>
            <person name="Lanie J.A."/>
            <person name="Ng W.-L."/>
            <person name="Kazmierczak K.M."/>
            <person name="Andrzejewski T.M."/>
            <person name="Davidsen T.M."/>
            <person name="Wayne K.J."/>
            <person name="Tettelin H."/>
            <person name="Glass J.I."/>
            <person name="Rusch D."/>
            <person name="Podicherti R."/>
            <person name="Tsui H.-C.T."/>
            <person name="Winkler M.E."/>
        </authorList>
    </citation>
    <scope>NUCLEOTIDE SEQUENCE</scope>
</reference>
<feature type="transmembrane region" description="Helical" evidence="1">
    <location>
        <begin position="139"/>
        <end position="162"/>
    </location>
</feature>
<feature type="transmembrane region" description="Helical" evidence="1">
    <location>
        <begin position="69"/>
        <end position="95"/>
    </location>
</feature>
<keyword evidence="1" id="KW-1133">Transmembrane helix</keyword>
<accession>A0A382C0X0</accession>
<keyword evidence="1" id="KW-0472">Membrane</keyword>
<evidence type="ECO:0008006" key="3">
    <source>
        <dbReference type="Google" id="ProtNLM"/>
    </source>
</evidence>
<feature type="transmembrane region" description="Helical" evidence="1">
    <location>
        <begin position="107"/>
        <end position="127"/>
    </location>
</feature>
<dbReference type="Gene3D" id="1.10.1760.20">
    <property type="match status" value="1"/>
</dbReference>
<name>A0A382C0X0_9ZZZZ</name>
<dbReference type="AlphaFoldDB" id="A0A382C0X0"/>
<evidence type="ECO:0000256" key="1">
    <source>
        <dbReference type="SAM" id="Phobius"/>
    </source>
</evidence>
<protein>
    <recommendedName>
        <fullName evidence="3">ECF transporter S component</fullName>
    </recommendedName>
</protein>
<feature type="transmembrane region" description="Helical" evidence="1">
    <location>
        <begin position="43"/>
        <end position="63"/>
    </location>
</feature>
<proteinExistence type="predicted"/>
<organism evidence="2">
    <name type="scientific">marine metagenome</name>
    <dbReference type="NCBI Taxonomy" id="408172"/>
    <lineage>
        <taxon>unclassified sequences</taxon>
        <taxon>metagenomes</taxon>
        <taxon>ecological metagenomes</taxon>
    </lineage>
</organism>
<sequence>MADVQAWAGTPGGIAVWLTSLFGILFGSMLVSVDRRIVLGREAALIAILAAVASASRVLFAALPNVQPVTLLILMIGLHLGARRAAAVAMLTALISNMALGHGPWTFYQALAWACVGASAAVFRPLLVNWDGTKVRIGALAILGFIWGFLFDWIVSLSALALYQSFEAFLAFIIAGLIFDAMHAVGNVLFTIWLAPSLHRLLWLHRRHEAGRWFPTLLDETMKREAFIAEADAAAKQLENPLAGITRFDGDD</sequence>
<feature type="transmembrane region" description="Helical" evidence="1">
    <location>
        <begin position="12"/>
        <end position="31"/>
    </location>
</feature>
<gene>
    <name evidence="2" type="ORF">METZ01_LOCUS172589</name>
</gene>
<evidence type="ECO:0000313" key="2">
    <source>
        <dbReference type="EMBL" id="SVB19735.1"/>
    </source>
</evidence>